<dbReference type="Gene3D" id="6.10.250.1630">
    <property type="match status" value="1"/>
</dbReference>
<dbReference type="Gene3D" id="3.40.50.10190">
    <property type="entry name" value="BRCT domain"/>
    <property type="match status" value="1"/>
</dbReference>
<dbReference type="Pfam" id="PF14377">
    <property type="entry name" value="UBM"/>
    <property type="match status" value="2"/>
</dbReference>
<evidence type="ECO:0000256" key="10">
    <source>
        <dbReference type="ARBA" id="ARBA00023125"/>
    </source>
</evidence>
<evidence type="ECO:0000256" key="14">
    <source>
        <dbReference type="SAM" id="MobiDB-lite"/>
    </source>
</evidence>
<feature type="region of interest" description="Disordered" evidence="14">
    <location>
        <begin position="984"/>
        <end position="1022"/>
    </location>
</feature>
<dbReference type="Gene3D" id="3.30.70.270">
    <property type="match status" value="2"/>
</dbReference>
<feature type="domain" description="UmuC" evidence="16">
    <location>
        <begin position="292"/>
        <end position="589"/>
    </location>
</feature>
<reference evidence="17 18" key="1">
    <citation type="submission" date="2023-09" db="EMBL/GenBank/DDBJ databases">
        <title>Pangenome analysis of Batrachochytrium dendrobatidis and related Chytrids.</title>
        <authorList>
            <person name="Yacoub M.N."/>
            <person name="Stajich J.E."/>
            <person name="James T.Y."/>
        </authorList>
    </citation>
    <scope>NUCLEOTIDE SEQUENCE [LARGE SCALE GENOMIC DNA]</scope>
    <source>
        <strain evidence="17 18">JEL0888</strain>
    </source>
</reference>
<dbReference type="Gene3D" id="3.40.1170.60">
    <property type="match status" value="2"/>
</dbReference>
<sequence>MAYSGWHEYGELKRRKQDAQRAALARGAGGDSHRQIFAGVVLYVNGYLTMTTLEELKRAVLVRGAVVRDHLSSATTHIIAEQMTDSKVRSLRKPVVRPEWLLESINQDRLLDWTQFRLFTGAAPGQRSLLASLRSHGVGVGAGAGAGAGAGLGETADVDGMDPELGDDPSDAESAFGDDDEHAHLANTLGPERTIAAAPAGSAASGPQHPHKRWNPDIMPPGQKPRTLDLTDPFVRNNIATAPGFLKRYFAASRLHHLSIWKAELGLLASRHMRLHGKRPDHPPAAAPFRTIMHVDMDCFFASVALRSRPDLVNTPVVIAHSSGLAPAASAAGVDAQMAGSSGGRYAAKPTPSNAASATTADGQPAFKSTSEIASCNYAARACGIANGSFLGGALKLAPNLVVLPYDFASIDACSKALYRVLLEHADFVQAVSCDEAYIDVTLQVKRRVEAAVAQSGGALLVDDDGHADTDDEAEDDFGDDLLLPVRRRASKSRKRGGASRDGVGSGGKLSQTGQAMCAQIATEIAEDLRAKIRDATGGCIASIGIGCSMLLARIATKRAKPNGVFLLRPASAREHVEALGIRDLPGVGHVLASKCAEHGLKTCGDVARMPLPDVQRILGDKVGATLHQFAQGIDARSLENKERQSIGAEVTWGIRFQTQNQVAAFMDDFCQEIYGRAVRAGVRGKHITVKAKKRLYEGEPPKFLGHGHCADFSRSVRLAKCVDSKDKLLAEAMKLLNEIDIPPVDLRGVGLHLRQLEFVDGRGVPRAAPLAGGQRVLQFPTAPTSMPTLLAAAASSSLEAPAPSTPMKRVSHADRLLRTPTSSGGAGKRKRFGALGSPAALGSEPDVRGGAPGFFSPRKPRGADLEAAAHARARIKAMFGVDVDEIDPSVVPALPPDIRKELEEAGLIGTLAAAGAKRAADDSGDDGAASPSARREKRQRGALKRELDDMHLLPTASQIDPEVLRALPPDIRRELETQMQIQRSNRDREMRMQRQQQQQQAASAAAGASIDAADAQKQESGRKLRPQLPLFAGVCDHDAVLGLLSGWLDEDMPRECAPNQSALGEIRDYLVALVDAGHPDRAWSVLRMLSRRVGLGDGDGATSNSGGHRTSTTRADKGKGKPDWAGSFCELFDDVNACVERTTGAGFWPWWRK</sequence>
<feature type="compositionally biased region" description="Low complexity" evidence="14">
    <location>
        <begin position="994"/>
        <end position="1014"/>
    </location>
</feature>
<dbReference type="SUPFAM" id="SSF100879">
    <property type="entry name" value="Lesion bypass DNA polymerase (Y-family), little finger domain"/>
    <property type="match status" value="1"/>
</dbReference>
<dbReference type="Pfam" id="PF21999">
    <property type="entry name" value="IMS_HHH_1"/>
    <property type="match status" value="1"/>
</dbReference>
<dbReference type="SUPFAM" id="SSF52113">
    <property type="entry name" value="BRCT domain"/>
    <property type="match status" value="1"/>
</dbReference>
<dbReference type="SUPFAM" id="SSF56672">
    <property type="entry name" value="DNA/RNA polymerases"/>
    <property type="match status" value="1"/>
</dbReference>
<dbReference type="InterPro" id="IPR043128">
    <property type="entry name" value="Rev_trsase/Diguanyl_cyclase"/>
</dbReference>
<dbReference type="InterPro" id="IPR036775">
    <property type="entry name" value="DNA_pol_Y-fam_lit_finger_sf"/>
</dbReference>
<dbReference type="PANTHER" id="PTHR45990">
    <property type="entry name" value="DNA REPAIR PROTEIN REV1"/>
    <property type="match status" value="1"/>
</dbReference>
<keyword evidence="18" id="KW-1185">Reference proteome</keyword>
<dbReference type="EC" id="2.7.7.-" evidence="13"/>
<keyword evidence="5 13" id="KW-0808">Transferase</keyword>
<comment type="function">
    <text evidence="13">Deoxycytidyl transferase involved in DNA repair. Transfers a dCMP residue from dCTP to the 3'-end of a DNA primer in a template-dependent reaction. May assist in the first step in the bypass of abasic lesions by the insertion of a nucleotide opposite the lesion. Required for normal induction of mutations by physical and chemical agents.</text>
</comment>
<proteinExistence type="inferred from homology"/>
<feature type="domain" description="BRCT" evidence="15">
    <location>
        <begin position="32"/>
        <end position="118"/>
    </location>
</feature>
<evidence type="ECO:0000256" key="2">
    <source>
        <dbReference type="ARBA" id="ARBA00010945"/>
    </source>
</evidence>
<feature type="region of interest" description="Disordered" evidence="14">
    <location>
        <begin position="1098"/>
        <end position="1122"/>
    </location>
</feature>
<keyword evidence="12 13" id="KW-0539">Nucleus</keyword>
<evidence type="ECO:0000256" key="11">
    <source>
        <dbReference type="ARBA" id="ARBA00023204"/>
    </source>
</evidence>
<dbReference type="PIRSF" id="PIRSF036573">
    <property type="entry name" value="REV1"/>
    <property type="match status" value="1"/>
</dbReference>
<evidence type="ECO:0000256" key="6">
    <source>
        <dbReference type="ARBA" id="ARBA00022695"/>
    </source>
</evidence>
<feature type="region of interest" description="Disordered" evidence="14">
    <location>
        <begin position="200"/>
        <end position="221"/>
    </location>
</feature>
<dbReference type="InterPro" id="IPR001126">
    <property type="entry name" value="UmuC"/>
</dbReference>
<dbReference type="Proteomes" id="UP001527925">
    <property type="component" value="Unassembled WGS sequence"/>
</dbReference>
<dbReference type="SMART" id="SM00292">
    <property type="entry name" value="BRCT"/>
    <property type="match status" value="1"/>
</dbReference>
<dbReference type="InterPro" id="IPR001357">
    <property type="entry name" value="BRCT_dom"/>
</dbReference>
<evidence type="ECO:0000259" key="16">
    <source>
        <dbReference type="PROSITE" id="PS50173"/>
    </source>
</evidence>
<dbReference type="InterPro" id="IPR025527">
    <property type="entry name" value="HUWE1/Rev1_UBM"/>
</dbReference>
<dbReference type="Pfam" id="PF00533">
    <property type="entry name" value="BRCT"/>
    <property type="match status" value="1"/>
</dbReference>
<name>A0ABR4NAT2_9FUNG</name>
<keyword evidence="7" id="KW-0479">Metal-binding</keyword>
<keyword evidence="10 13" id="KW-0238">DNA-binding</keyword>
<evidence type="ECO:0000256" key="8">
    <source>
        <dbReference type="ARBA" id="ARBA00022763"/>
    </source>
</evidence>
<dbReference type="GO" id="GO:0016740">
    <property type="term" value="F:transferase activity"/>
    <property type="evidence" value="ECO:0007669"/>
    <property type="project" value="UniProtKB-KW"/>
</dbReference>
<dbReference type="PANTHER" id="PTHR45990:SF1">
    <property type="entry name" value="DNA REPAIR PROTEIN REV1"/>
    <property type="match status" value="1"/>
</dbReference>
<dbReference type="Gene3D" id="3.30.1490.100">
    <property type="entry name" value="DNA polymerase, Y-family, little finger domain"/>
    <property type="match status" value="1"/>
</dbReference>
<feature type="compositionally biased region" description="Low complexity" evidence="14">
    <location>
        <begin position="347"/>
        <end position="361"/>
    </location>
</feature>
<feature type="compositionally biased region" description="Polar residues" evidence="14">
    <location>
        <begin position="1102"/>
        <end position="1114"/>
    </location>
</feature>
<feature type="region of interest" description="Disordered" evidence="14">
    <location>
        <begin position="490"/>
        <end position="511"/>
    </location>
</feature>
<evidence type="ECO:0000259" key="15">
    <source>
        <dbReference type="PROSITE" id="PS50172"/>
    </source>
</evidence>
<feature type="region of interest" description="Disordered" evidence="14">
    <location>
        <begin position="916"/>
        <end position="955"/>
    </location>
</feature>
<keyword evidence="6 13" id="KW-0548">Nucleotidyltransferase</keyword>
<feature type="compositionally biased region" description="Acidic residues" evidence="14">
    <location>
        <begin position="156"/>
        <end position="177"/>
    </location>
</feature>
<gene>
    <name evidence="17" type="primary">REV1</name>
    <name evidence="17" type="ORF">HK105_203982</name>
</gene>
<dbReference type="Pfam" id="PF00817">
    <property type="entry name" value="IMS"/>
    <property type="match status" value="1"/>
</dbReference>
<dbReference type="InterPro" id="IPR053848">
    <property type="entry name" value="IMS_HHH_1"/>
</dbReference>
<feature type="region of interest" description="Disordered" evidence="14">
    <location>
        <begin position="343"/>
        <end position="362"/>
    </location>
</feature>
<comment type="similarity">
    <text evidence="2 13">Belongs to the DNA polymerase type-Y family.</text>
</comment>
<dbReference type="InterPro" id="IPR012112">
    <property type="entry name" value="REV1"/>
</dbReference>
<dbReference type="Pfam" id="PF11799">
    <property type="entry name" value="IMS_C"/>
    <property type="match status" value="1"/>
</dbReference>
<feature type="region of interest" description="Disordered" evidence="14">
    <location>
        <begin position="151"/>
        <end position="177"/>
    </location>
</feature>
<evidence type="ECO:0000256" key="7">
    <source>
        <dbReference type="ARBA" id="ARBA00022723"/>
    </source>
</evidence>
<dbReference type="PROSITE" id="PS50172">
    <property type="entry name" value="BRCT"/>
    <property type="match status" value="1"/>
</dbReference>
<evidence type="ECO:0000313" key="17">
    <source>
        <dbReference type="EMBL" id="KAL2916549.1"/>
    </source>
</evidence>
<dbReference type="InterPro" id="IPR036420">
    <property type="entry name" value="BRCT_dom_sf"/>
</dbReference>
<dbReference type="Gene3D" id="6.10.250.1490">
    <property type="match status" value="1"/>
</dbReference>
<dbReference type="EMBL" id="JADGIZ020000016">
    <property type="protein sequence ID" value="KAL2916549.1"/>
    <property type="molecule type" value="Genomic_DNA"/>
</dbReference>
<keyword evidence="11 13" id="KW-0234">DNA repair</keyword>
<dbReference type="PROSITE" id="PS50173">
    <property type="entry name" value="UMUC"/>
    <property type="match status" value="1"/>
</dbReference>
<comment type="subcellular location">
    <subcellularLocation>
        <location evidence="1 13">Nucleus</location>
    </subcellularLocation>
</comment>
<dbReference type="InterPro" id="IPR017961">
    <property type="entry name" value="DNA_pol_Y-fam_little_finger"/>
</dbReference>
<keyword evidence="4 13" id="KW-0237">DNA synthesis</keyword>
<evidence type="ECO:0000256" key="13">
    <source>
        <dbReference type="PIRNR" id="PIRNR036573"/>
    </source>
</evidence>
<evidence type="ECO:0000256" key="9">
    <source>
        <dbReference type="ARBA" id="ARBA00022842"/>
    </source>
</evidence>
<comment type="caution">
    <text evidence="17">The sequence shown here is derived from an EMBL/GenBank/DDBJ whole genome shotgun (WGS) entry which is preliminary data.</text>
</comment>
<accession>A0ABR4NAT2</accession>
<organism evidence="17 18">
    <name type="scientific">Polyrhizophydium stewartii</name>
    <dbReference type="NCBI Taxonomy" id="2732419"/>
    <lineage>
        <taxon>Eukaryota</taxon>
        <taxon>Fungi</taxon>
        <taxon>Fungi incertae sedis</taxon>
        <taxon>Chytridiomycota</taxon>
        <taxon>Chytridiomycota incertae sedis</taxon>
        <taxon>Chytridiomycetes</taxon>
        <taxon>Rhizophydiales</taxon>
        <taxon>Rhizophydiales incertae sedis</taxon>
        <taxon>Polyrhizophydium</taxon>
    </lineage>
</organism>
<evidence type="ECO:0000256" key="4">
    <source>
        <dbReference type="ARBA" id="ARBA00022634"/>
    </source>
</evidence>
<keyword evidence="8 13" id="KW-0227">DNA damage</keyword>
<dbReference type="Gene3D" id="1.10.150.20">
    <property type="entry name" value="5' to 3' exonuclease, C-terminal subdomain"/>
    <property type="match status" value="1"/>
</dbReference>
<evidence type="ECO:0000313" key="18">
    <source>
        <dbReference type="Proteomes" id="UP001527925"/>
    </source>
</evidence>
<evidence type="ECO:0000256" key="12">
    <source>
        <dbReference type="ARBA" id="ARBA00023242"/>
    </source>
</evidence>
<dbReference type="InterPro" id="IPR043502">
    <property type="entry name" value="DNA/RNA_pol_sf"/>
</dbReference>
<evidence type="ECO:0000256" key="3">
    <source>
        <dbReference type="ARBA" id="ARBA00020399"/>
    </source>
</evidence>
<protein>
    <recommendedName>
        <fullName evidence="3 13">DNA repair protein REV1</fullName>
        <ecNumber evidence="13">2.7.7.-</ecNumber>
    </recommendedName>
</protein>
<evidence type="ECO:0000256" key="1">
    <source>
        <dbReference type="ARBA" id="ARBA00004123"/>
    </source>
</evidence>
<keyword evidence="9" id="KW-0460">Magnesium</keyword>
<evidence type="ECO:0000256" key="5">
    <source>
        <dbReference type="ARBA" id="ARBA00022679"/>
    </source>
</evidence>